<name>A0A8J3FGA0_9ACTN</name>
<dbReference type="PRINTS" id="PR00162">
    <property type="entry name" value="RIESKE"/>
</dbReference>
<dbReference type="InterPro" id="IPR014349">
    <property type="entry name" value="Rieske_Fe-S_prot"/>
</dbReference>
<dbReference type="Proteomes" id="UP000662200">
    <property type="component" value="Unassembled WGS sequence"/>
</dbReference>
<evidence type="ECO:0000256" key="1">
    <source>
        <dbReference type="ARBA" id="ARBA00002494"/>
    </source>
</evidence>
<dbReference type="InterPro" id="IPR017941">
    <property type="entry name" value="Rieske_2Fe-2S"/>
</dbReference>
<evidence type="ECO:0000313" key="13">
    <source>
        <dbReference type="Proteomes" id="UP000662200"/>
    </source>
</evidence>
<dbReference type="InterPro" id="IPR005805">
    <property type="entry name" value="Rieske_Fe-S_prot_C"/>
</dbReference>
<dbReference type="GO" id="GO:0004497">
    <property type="term" value="F:monooxygenase activity"/>
    <property type="evidence" value="ECO:0007669"/>
    <property type="project" value="UniProtKB-ARBA"/>
</dbReference>
<dbReference type="SUPFAM" id="SSF50022">
    <property type="entry name" value="ISP domain"/>
    <property type="match status" value="1"/>
</dbReference>
<evidence type="ECO:0000259" key="11">
    <source>
        <dbReference type="PROSITE" id="PS51296"/>
    </source>
</evidence>
<evidence type="ECO:0000256" key="6">
    <source>
        <dbReference type="ARBA" id="ARBA00023014"/>
    </source>
</evidence>
<evidence type="ECO:0000256" key="3">
    <source>
        <dbReference type="ARBA" id="ARBA00022714"/>
    </source>
</evidence>
<dbReference type="GO" id="GO:0016705">
    <property type="term" value="F:oxidoreductase activity, acting on paired donors, with incorporation or reduction of molecular oxygen"/>
    <property type="evidence" value="ECO:0007669"/>
    <property type="project" value="UniProtKB-ARBA"/>
</dbReference>
<evidence type="ECO:0000256" key="9">
    <source>
        <dbReference type="ARBA" id="ARBA00034078"/>
    </source>
</evidence>
<dbReference type="Pfam" id="PF00355">
    <property type="entry name" value="Rieske"/>
    <property type="match status" value="1"/>
</dbReference>
<dbReference type="GO" id="GO:0046872">
    <property type="term" value="F:metal ion binding"/>
    <property type="evidence" value="ECO:0007669"/>
    <property type="project" value="UniProtKB-KW"/>
</dbReference>
<feature type="domain" description="Rieske" evidence="11">
    <location>
        <begin position="66"/>
        <end position="156"/>
    </location>
</feature>
<dbReference type="EMBL" id="BMQC01000004">
    <property type="protein sequence ID" value="GGK23809.1"/>
    <property type="molecule type" value="Genomic_DNA"/>
</dbReference>
<dbReference type="AlphaFoldDB" id="A0A8J3FGA0"/>
<keyword evidence="5" id="KW-0408">Iron</keyword>
<keyword evidence="3" id="KW-0001">2Fe-2S</keyword>
<comment type="caution">
    <text evidence="12">The sequence shown here is derived from an EMBL/GenBank/DDBJ whole genome shotgun (WGS) entry which is preliminary data.</text>
</comment>
<evidence type="ECO:0000256" key="10">
    <source>
        <dbReference type="SAM" id="MobiDB-lite"/>
    </source>
</evidence>
<accession>A0A8J3FGA0</accession>
<gene>
    <name evidence="12" type="ORF">GCM10010124_15390</name>
</gene>
<dbReference type="RefSeq" id="WP_189113520.1">
    <property type="nucleotide sequence ID" value="NZ_BMQC01000004.1"/>
</dbReference>
<dbReference type="GO" id="GO:0016020">
    <property type="term" value="C:membrane"/>
    <property type="evidence" value="ECO:0007669"/>
    <property type="project" value="InterPro"/>
</dbReference>
<evidence type="ECO:0000256" key="8">
    <source>
        <dbReference type="ARBA" id="ARBA00029586"/>
    </source>
</evidence>
<keyword evidence="6" id="KW-0411">Iron-sulfur</keyword>
<reference evidence="12" key="1">
    <citation type="journal article" date="2014" name="Int. J. Syst. Evol. Microbiol.">
        <title>Complete genome sequence of Corynebacterium casei LMG S-19264T (=DSM 44701T), isolated from a smear-ripened cheese.</title>
        <authorList>
            <consortium name="US DOE Joint Genome Institute (JGI-PGF)"/>
            <person name="Walter F."/>
            <person name="Albersmeier A."/>
            <person name="Kalinowski J."/>
            <person name="Ruckert C."/>
        </authorList>
    </citation>
    <scope>NUCLEOTIDE SEQUENCE</scope>
    <source>
        <strain evidence="12">JCM 3091</strain>
    </source>
</reference>
<evidence type="ECO:0000256" key="7">
    <source>
        <dbReference type="ARBA" id="ARBA00023157"/>
    </source>
</evidence>
<dbReference type="PROSITE" id="PS51296">
    <property type="entry name" value="RIESKE"/>
    <property type="match status" value="1"/>
</dbReference>
<reference evidence="12" key="2">
    <citation type="submission" date="2020-09" db="EMBL/GenBank/DDBJ databases">
        <authorList>
            <person name="Sun Q."/>
            <person name="Ohkuma M."/>
        </authorList>
    </citation>
    <scope>NUCLEOTIDE SEQUENCE</scope>
    <source>
        <strain evidence="12">JCM 3091</strain>
    </source>
</reference>
<evidence type="ECO:0000256" key="2">
    <source>
        <dbReference type="ARBA" id="ARBA00015816"/>
    </source>
</evidence>
<organism evidence="12 13">
    <name type="scientific">Pilimelia terevasa</name>
    <dbReference type="NCBI Taxonomy" id="53372"/>
    <lineage>
        <taxon>Bacteria</taxon>
        <taxon>Bacillati</taxon>
        <taxon>Actinomycetota</taxon>
        <taxon>Actinomycetes</taxon>
        <taxon>Micromonosporales</taxon>
        <taxon>Micromonosporaceae</taxon>
        <taxon>Pilimelia</taxon>
    </lineage>
</organism>
<evidence type="ECO:0000256" key="5">
    <source>
        <dbReference type="ARBA" id="ARBA00023004"/>
    </source>
</evidence>
<keyword evidence="13" id="KW-1185">Reference proteome</keyword>
<dbReference type="CDD" id="cd03467">
    <property type="entry name" value="Rieske"/>
    <property type="match status" value="1"/>
</dbReference>
<comment type="cofactor">
    <cofactor evidence="9">
        <name>[2Fe-2S] cluster</name>
        <dbReference type="ChEBI" id="CHEBI:190135"/>
    </cofactor>
</comment>
<dbReference type="Gene3D" id="2.102.10.10">
    <property type="entry name" value="Rieske [2Fe-2S] iron-sulphur domain"/>
    <property type="match status" value="1"/>
</dbReference>
<dbReference type="InterPro" id="IPR006311">
    <property type="entry name" value="TAT_signal"/>
</dbReference>
<dbReference type="PROSITE" id="PS51318">
    <property type="entry name" value="TAT"/>
    <property type="match status" value="1"/>
</dbReference>
<dbReference type="PANTHER" id="PTHR10134">
    <property type="entry name" value="CYTOCHROME B-C1 COMPLEX SUBUNIT RIESKE, MITOCHONDRIAL"/>
    <property type="match status" value="1"/>
</dbReference>
<evidence type="ECO:0000256" key="4">
    <source>
        <dbReference type="ARBA" id="ARBA00022723"/>
    </source>
</evidence>
<keyword evidence="7" id="KW-1015">Disulfide bond</keyword>
<feature type="compositionally biased region" description="Low complexity" evidence="10">
    <location>
        <begin position="40"/>
        <end position="54"/>
    </location>
</feature>
<keyword evidence="4" id="KW-0479">Metal-binding</keyword>
<sequence>MSDEMTAGRTSQTGRRAVLFGAGALGAGALLAGCGDDEPAATPSTAAPATSAPADGQGTPGAPTPLTPAAAVPVGGGVILADREIVVTQPEKGVYKGFSAKCTHKGCVVKDVTGGNIHCACHESLFSIKDGSVQGGPAPVPLPERPVKLEGADIVPA</sequence>
<feature type="region of interest" description="Disordered" evidence="10">
    <location>
        <begin position="39"/>
        <end position="67"/>
    </location>
</feature>
<proteinExistence type="predicted"/>
<protein>
    <recommendedName>
        <fullName evidence="2">Cytochrome bc1 complex Rieske iron-sulfur subunit</fullName>
    </recommendedName>
    <alternativeName>
        <fullName evidence="8">Cytochrome bc1 reductase complex subunit QcrA</fullName>
    </alternativeName>
</protein>
<evidence type="ECO:0000313" key="12">
    <source>
        <dbReference type="EMBL" id="GGK23809.1"/>
    </source>
</evidence>
<comment type="function">
    <text evidence="1">Iron-sulfur subunit of the cytochrome bc1 complex, an essential component of the respiratory electron transport chain required for ATP synthesis. The bc1 complex catalyzes the oxidation of menaquinol and the reduction of cytochrome c in the respiratory chain. The bc1 complex operates through a Q-cycle mechanism that couples electron transfer to generation of the proton gradient that drives ATP synthesis.</text>
</comment>
<dbReference type="InterPro" id="IPR036922">
    <property type="entry name" value="Rieske_2Fe-2S_sf"/>
</dbReference>
<dbReference type="GO" id="GO:0051537">
    <property type="term" value="F:2 iron, 2 sulfur cluster binding"/>
    <property type="evidence" value="ECO:0007669"/>
    <property type="project" value="UniProtKB-KW"/>
</dbReference>